<reference evidence="2 3" key="1">
    <citation type="submission" date="2020-08" db="EMBL/GenBank/DDBJ databases">
        <title>Genomic Encyclopedia of Type Strains, Phase IV (KMG-IV): sequencing the most valuable type-strain genomes for metagenomic binning, comparative biology and taxonomic classification.</title>
        <authorList>
            <person name="Goeker M."/>
        </authorList>
    </citation>
    <scope>NUCLEOTIDE SEQUENCE [LARGE SCALE GENOMIC DNA]</scope>
    <source>
        <strain evidence="2 3">DSM 4737</strain>
    </source>
</reference>
<dbReference type="Proteomes" id="UP000545037">
    <property type="component" value="Unassembled WGS sequence"/>
</dbReference>
<dbReference type="AlphaFoldDB" id="A0A7W9CG58"/>
<comment type="caution">
    <text evidence="2">The sequence shown here is derived from an EMBL/GenBank/DDBJ whole genome shotgun (WGS) entry which is preliminary data.</text>
</comment>
<evidence type="ECO:0000256" key="1">
    <source>
        <dbReference type="SAM" id="Phobius"/>
    </source>
</evidence>
<feature type="transmembrane region" description="Helical" evidence="1">
    <location>
        <begin position="42"/>
        <end position="62"/>
    </location>
</feature>
<organism evidence="2 3">
    <name type="scientific">Brevundimonas variabilis</name>
    <dbReference type="NCBI Taxonomy" id="74312"/>
    <lineage>
        <taxon>Bacteria</taxon>
        <taxon>Pseudomonadati</taxon>
        <taxon>Pseudomonadota</taxon>
        <taxon>Alphaproteobacteria</taxon>
        <taxon>Caulobacterales</taxon>
        <taxon>Caulobacteraceae</taxon>
        <taxon>Brevundimonas</taxon>
    </lineage>
</organism>
<keyword evidence="3" id="KW-1185">Reference proteome</keyword>
<keyword evidence="1" id="KW-0812">Transmembrane</keyword>
<gene>
    <name evidence="2" type="ORF">GGR13_000597</name>
</gene>
<keyword evidence="1" id="KW-1133">Transmembrane helix</keyword>
<dbReference type="RefSeq" id="WP_183211964.1">
    <property type="nucleotide sequence ID" value="NZ_JACHOR010000001.1"/>
</dbReference>
<evidence type="ECO:0000313" key="2">
    <source>
        <dbReference type="EMBL" id="MBB5745025.1"/>
    </source>
</evidence>
<name>A0A7W9CG58_9CAUL</name>
<accession>A0A7W9CG58</accession>
<keyword evidence="1" id="KW-0472">Membrane</keyword>
<evidence type="ECO:0000313" key="3">
    <source>
        <dbReference type="Proteomes" id="UP000545037"/>
    </source>
</evidence>
<protein>
    <submittedName>
        <fullName evidence="2">Uncharacterized protein</fullName>
    </submittedName>
</protein>
<proteinExistence type="predicted"/>
<sequence>MIGRGLIKKLVAGFAAAGAALVAVVATGATLFYGLTLLMHPAGAAAITAGVFALISGGLFLAMSGKADGGRDEDEEDDHEPEGLGGRAYALIRSRPVLGTVAALAGGWIFLRNPALATMVAAAFTERTRGPRRYR</sequence>
<dbReference type="EMBL" id="JACHOR010000001">
    <property type="protein sequence ID" value="MBB5745025.1"/>
    <property type="molecule type" value="Genomic_DNA"/>
</dbReference>